<name>A0A5R9DZ70_9LACT</name>
<comment type="caution">
    <text evidence="1">The sequence shown here is derived from an EMBL/GenBank/DDBJ whole genome shotgun (WGS) entry which is preliminary data.</text>
</comment>
<proteinExistence type="predicted"/>
<organism evidence="1 2">
    <name type="scientific">Ruoffia tabacinasalis</name>
    <dbReference type="NCBI Taxonomy" id="87458"/>
    <lineage>
        <taxon>Bacteria</taxon>
        <taxon>Bacillati</taxon>
        <taxon>Bacillota</taxon>
        <taxon>Bacilli</taxon>
        <taxon>Lactobacillales</taxon>
        <taxon>Aerococcaceae</taxon>
        <taxon>Ruoffia</taxon>
    </lineage>
</organism>
<gene>
    <name evidence="1" type="ORF">FEZ33_06275</name>
</gene>
<dbReference type="Proteomes" id="UP000306420">
    <property type="component" value="Unassembled WGS sequence"/>
</dbReference>
<dbReference type="InterPro" id="IPR011322">
    <property type="entry name" value="N-reg_PII-like_a/b"/>
</dbReference>
<dbReference type="EMBL" id="VBSP01000018">
    <property type="protein sequence ID" value="TLQ41224.1"/>
    <property type="molecule type" value="Genomic_DNA"/>
</dbReference>
<protein>
    <submittedName>
        <fullName evidence="1">Uncharacterized protein</fullName>
    </submittedName>
</protein>
<evidence type="ECO:0000313" key="2">
    <source>
        <dbReference type="Proteomes" id="UP000306420"/>
    </source>
</evidence>
<dbReference type="RefSeq" id="WP_138404552.1">
    <property type="nucleotide sequence ID" value="NZ_VBSP01000018.1"/>
</dbReference>
<dbReference type="AlphaFoldDB" id="A0A5R9DZ70"/>
<dbReference type="SUPFAM" id="SSF54913">
    <property type="entry name" value="GlnB-like"/>
    <property type="match status" value="1"/>
</dbReference>
<reference evidence="1 2" key="1">
    <citation type="submission" date="2019-05" db="EMBL/GenBank/DDBJ databases">
        <title>The metagenome of a microbial culture collection derived from dairy environment covers the genomic content of the human microbiome.</title>
        <authorList>
            <person name="Roder T."/>
            <person name="Wuthrich D."/>
            <person name="Sattari Z."/>
            <person name="Von Ah U."/>
            <person name="Bar C."/>
            <person name="Ronchi F."/>
            <person name="Macpherson A.J."/>
            <person name="Ganal-Vonarburg S.C."/>
            <person name="Bruggmann R."/>
            <person name="Vergeres G."/>
        </authorList>
    </citation>
    <scope>NUCLEOTIDE SEQUENCE [LARGE SCALE GENOMIC DNA]</scope>
    <source>
        <strain evidence="1 2">FAM 24227</strain>
    </source>
</reference>
<accession>A0A5R9DZ70</accession>
<dbReference type="InterPro" id="IPR015867">
    <property type="entry name" value="N-reg_PII/ATP_PRibTrfase_C"/>
</dbReference>
<dbReference type="Gene3D" id="3.30.70.120">
    <property type="match status" value="1"/>
</dbReference>
<sequence>MVNTEEFSSEFYLITIIAKVKLADRIDDIFHKQGTSGATTYLAACYDEDDRQSILDIQGQRKEIIIKATHKDNLDKVIEHVESRYPQKENGESFLFVTRLAGLAGLEDYGDIEENSSFNDVEAAVKSPYKMVTVICDHGEGEDYIDATQRTDILQHALIKGHGSARLSDNFEGRYFQPEKDIVMQIVQSENVQGVHEFAKAYEGIQFGEAGAIAFTRDIVYLYRF</sequence>
<evidence type="ECO:0000313" key="1">
    <source>
        <dbReference type="EMBL" id="TLQ41224.1"/>
    </source>
</evidence>